<comment type="caution">
    <text evidence="11">The sequence shown here is derived from an EMBL/GenBank/DDBJ whole genome shotgun (WGS) entry which is preliminary data.</text>
</comment>
<evidence type="ECO:0000256" key="4">
    <source>
        <dbReference type="ARBA" id="ARBA00022692"/>
    </source>
</evidence>
<dbReference type="Pfam" id="PF02990">
    <property type="entry name" value="EMP70"/>
    <property type="match status" value="1"/>
</dbReference>
<reference evidence="11" key="2">
    <citation type="submission" date="2023-05" db="EMBL/GenBank/DDBJ databases">
        <authorList>
            <consortium name="Lawrence Berkeley National Laboratory"/>
            <person name="Steindorff A."/>
            <person name="Hensen N."/>
            <person name="Bonometti L."/>
            <person name="Westerberg I."/>
            <person name="Brannstrom I.O."/>
            <person name="Guillou S."/>
            <person name="Cros-Aarteil S."/>
            <person name="Calhoun S."/>
            <person name="Haridas S."/>
            <person name="Kuo A."/>
            <person name="Mondo S."/>
            <person name="Pangilinan J."/>
            <person name="Riley R."/>
            <person name="Labutti K."/>
            <person name="Andreopoulos B."/>
            <person name="Lipzen A."/>
            <person name="Chen C."/>
            <person name="Yanf M."/>
            <person name="Daum C."/>
            <person name="Ng V."/>
            <person name="Clum A."/>
            <person name="Ohm R."/>
            <person name="Martin F."/>
            <person name="Silar P."/>
            <person name="Natvig D."/>
            <person name="Lalanne C."/>
            <person name="Gautier V."/>
            <person name="Ament-Velasquez S.L."/>
            <person name="Kruys A."/>
            <person name="Hutchinson M.I."/>
            <person name="Powell A.J."/>
            <person name="Barry K."/>
            <person name="Miller A.N."/>
            <person name="Grigoriev I.V."/>
            <person name="Debuchy R."/>
            <person name="Gladieux P."/>
            <person name="Thoren M.H."/>
            <person name="Johannesson H."/>
        </authorList>
    </citation>
    <scope>NUCLEOTIDE SEQUENCE</scope>
    <source>
        <strain evidence="11">PSN293</strain>
    </source>
</reference>
<protein>
    <recommendedName>
        <fullName evidence="9">Transmembrane 9 superfamily member</fullName>
    </recommendedName>
</protein>
<feature type="transmembrane region" description="Helical" evidence="9">
    <location>
        <begin position="557"/>
        <end position="580"/>
    </location>
</feature>
<feature type="transmembrane region" description="Helical" evidence="9">
    <location>
        <begin position="429"/>
        <end position="450"/>
    </location>
</feature>
<comment type="subcellular location">
    <subcellularLocation>
        <location evidence="2">Golgi apparatus</location>
    </subcellularLocation>
    <subcellularLocation>
        <location evidence="1">Membrane</location>
        <topology evidence="1">Multi-pass membrane protein</topology>
    </subcellularLocation>
</comment>
<proteinExistence type="inferred from homology"/>
<keyword evidence="4 9" id="KW-0812">Transmembrane</keyword>
<dbReference type="GO" id="GO:0005794">
    <property type="term" value="C:Golgi apparatus"/>
    <property type="evidence" value="ECO:0007669"/>
    <property type="project" value="UniProtKB-SubCell"/>
</dbReference>
<dbReference type="GO" id="GO:0072657">
    <property type="term" value="P:protein localization to membrane"/>
    <property type="evidence" value="ECO:0007669"/>
    <property type="project" value="TreeGrafter"/>
</dbReference>
<feature type="transmembrane region" description="Helical" evidence="9">
    <location>
        <begin position="301"/>
        <end position="324"/>
    </location>
</feature>
<comment type="similarity">
    <text evidence="3 9">Belongs to the nonaspanin (TM9SF) (TC 9.A.2) family.</text>
</comment>
<gene>
    <name evidence="11" type="ORF">QBC37DRAFT_448201</name>
</gene>
<feature type="transmembrane region" description="Helical" evidence="9">
    <location>
        <begin position="628"/>
        <end position="647"/>
    </location>
</feature>
<feature type="transmembrane region" description="Helical" evidence="9">
    <location>
        <begin position="659"/>
        <end position="688"/>
    </location>
</feature>
<sequence>MENGLQVALRWFVFALVLCQVEAFYVPTAAYRVYDPKQPIPVLFNKVYSDNTQLQYAYADLPFVCKPSGKTKLGELISGQKIALNLGEILRGDRIMVSDVELAMQEDKPCNFLCTAQVSRKDVKRARQMVRDGYLVEWIVDNLPGATSFVAVDRSRKYYAAGFKLGYTDLSTGRPKYYLNNHHTIVIRYRRARGANGDAGRQAIVGFEVYPKSIGLDTPRDDQMCPKDMKTIENGLELHIPASSPNQTNNQKRNEPEPDVDDGATLKITYTYSVYFRQDTSVDWKHRWDLYFVNQQEGSRVHWLAVGNSLIICSLLTGIVLMILARTVRSDISKGKDRIGAEKGSSGARKKEAGLLDQGDDQLDDYMSSDDEALEDVSGWKLLHGDVFRTPIRGYLLAPMVGSGMQLLFMAVGLVLLSAFGVLNPSFRGGFISFGVGLFVFAGIFSGYYSARVYKTFGGKNWRANVVVTAILFPGLLFGFLFILNLFIWANASSTAIPFTTLLAIVALWLCIQLPLVYIGSWFGFTRRPAWEHPTKTTNIPRQIPPQAWYLKGLRTVLLAGLIPFAVIFIELLFIFQSMWQDKSGFYYVFGFSAVIGLLLLLSVAEVTVVAVYIQLCAESHDWWWQSFMVGGGSAIWVFAYCVWYYFMKLHITGFFNSLLFFTYSFIACGVYGLLTGTVGFLTAYAFVRRIYA</sequence>
<keyword evidence="8 9" id="KW-0472">Membrane</keyword>
<feature type="chain" id="PRO_5042666002" description="Transmembrane 9 superfamily member" evidence="9">
    <location>
        <begin position="24"/>
        <end position="693"/>
    </location>
</feature>
<dbReference type="EMBL" id="MU858057">
    <property type="protein sequence ID" value="KAK4217791.1"/>
    <property type="molecule type" value="Genomic_DNA"/>
</dbReference>
<evidence type="ECO:0000256" key="10">
    <source>
        <dbReference type="SAM" id="MobiDB-lite"/>
    </source>
</evidence>
<feature type="transmembrane region" description="Helical" evidence="9">
    <location>
        <begin position="396"/>
        <end position="423"/>
    </location>
</feature>
<keyword evidence="5 9" id="KW-0732">Signal</keyword>
<evidence type="ECO:0000256" key="3">
    <source>
        <dbReference type="ARBA" id="ARBA00005227"/>
    </source>
</evidence>
<evidence type="ECO:0000256" key="5">
    <source>
        <dbReference type="ARBA" id="ARBA00022729"/>
    </source>
</evidence>
<dbReference type="InterPro" id="IPR004240">
    <property type="entry name" value="EMP70"/>
</dbReference>
<evidence type="ECO:0000256" key="8">
    <source>
        <dbReference type="ARBA" id="ARBA00023136"/>
    </source>
</evidence>
<keyword evidence="12" id="KW-1185">Reference proteome</keyword>
<organism evidence="11 12">
    <name type="scientific">Rhypophila decipiens</name>
    <dbReference type="NCBI Taxonomy" id="261697"/>
    <lineage>
        <taxon>Eukaryota</taxon>
        <taxon>Fungi</taxon>
        <taxon>Dikarya</taxon>
        <taxon>Ascomycota</taxon>
        <taxon>Pezizomycotina</taxon>
        <taxon>Sordariomycetes</taxon>
        <taxon>Sordariomycetidae</taxon>
        <taxon>Sordariales</taxon>
        <taxon>Naviculisporaceae</taxon>
        <taxon>Rhypophila</taxon>
    </lineage>
</organism>
<name>A0AAN7B9N7_9PEZI</name>
<evidence type="ECO:0000256" key="9">
    <source>
        <dbReference type="RuleBase" id="RU363079"/>
    </source>
</evidence>
<accession>A0AAN7B9N7</accession>
<dbReference type="PANTHER" id="PTHR10766:SF55">
    <property type="entry name" value="TRANSMEMBRANE 9 SUPERFAMILY MEMBER 4"/>
    <property type="match status" value="1"/>
</dbReference>
<dbReference type="GO" id="GO:0016020">
    <property type="term" value="C:membrane"/>
    <property type="evidence" value="ECO:0007669"/>
    <property type="project" value="UniProtKB-SubCell"/>
</dbReference>
<keyword evidence="6 9" id="KW-1133">Transmembrane helix</keyword>
<dbReference type="Proteomes" id="UP001301769">
    <property type="component" value="Unassembled WGS sequence"/>
</dbReference>
<evidence type="ECO:0000313" key="12">
    <source>
        <dbReference type="Proteomes" id="UP001301769"/>
    </source>
</evidence>
<feature type="region of interest" description="Disordered" evidence="10">
    <location>
        <begin position="238"/>
        <end position="262"/>
    </location>
</feature>
<evidence type="ECO:0000256" key="6">
    <source>
        <dbReference type="ARBA" id="ARBA00022989"/>
    </source>
</evidence>
<evidence type="ECO:0000256" key="7">
    <source>
        <dbReference type="ARBA" id="ARBA00023034"/>
    </source>
</evidence>
<reference evidence="11" key="1">
    <citation type="journal article" date="2023" name="Mol. Phylogenet. Evol.">
        <title>Genome-scale phylogeny and comparative genomics of the fungal order Sordariales.</title>
        <authorList>
            <person name="Hensen N."/>
            <person name="Bonometti L."/>
            <person name="Westerberg I."/>
            <person name="Brannstrom I.O."/>
            <person name="Guillou S."/>
            <person name="Cros-Aarteil S."/>
            <person name="Calhoun S."/>
            <person name="Haridas S."/>
            <person name="Kuo A."/>
            <person name="Mondo S."/>
            <person name="Pangilinan J."/>
            <person name="Riley R."/>
            <person name="LaButti K."/>
            <person name="Andreopoulos B."/>
            <person name="Lipzen A."/>
            <person name="Chen C."/>
            <person name="Yan M."/>
            <person name="Daum C."/>
            <person name="Ng V."/>
            <person name="Clum A."/>
            <person name="Steindorff A."/>
            <person name="Ohm R.A."/>
            <person name="Martin F."/>
            <person name="Silar P."/>
            <person name="Natvig D.O."/>
            <person name="Lalanne C."/>
            <person name="Gautier V."/>
            <person name="Ament-Velasquez S.L."/>
            <person name="Kruys A."/>
            <person name="Hutchinson M.I."/>
            <person name="Powell A.J."/>
            <person name="Barry K."/>
            <person name="Miller A.N."/>
            <person name="Grigoriev I.V."/>
            <person name="Debuchy R."/>
            <person name="Gladieux P."/>
            <person name="Hiltunen Thoren M."/>
            <person name="Johannesson H."/>
        </authorList>
    </citation>
    <scope>NUCLEOTIDE SEQUENCE</scope>
    <source>
        <strain evidence="11">PSN293</strain>
    </source>
</reference>
<evidence type="ECO:0000313" key="11">
    <source>
        <dbReference type="EMBL" id="KAK4217791.1"/>
    </source>
</evidence>
<evidence type="ECO:0000256" key="2">
    <source>
        <dbReference type="ARBA" id="ARBA00004555"/>
    </source>
</evidence>
<dbReference type="AlphaFoldDB" id="A0AAN7B9N7"/>
<evidence type="ECO:0000256" key="1">
    <source>
        <dbReference type="ARBA" id="ARBA00004141"/>
    </source>
</evidence>
<feature type="signal peptide" evidence="9">
    <location>
        <begin position="1"/>
        <end position="23"/>
    </location>
</feature>
<dbReference type="PANTHER" id="PTHR10766">
    <property type="entry name" value="TRANSMEMBRANE 9 SUPERFAMILY PROTEIN"/>
    <property type="match status" value="1"/>
</dbReference>
<feature type="transmembrane region" description="Helical" evidence="9">
    <location>
        <begin position="462"/>
        <end position="490"/>
    </location>
</feature>
<feature type="transmembrane region" description="Helical" evidence="9">
    <location>
        <begin position="496"/>
        <end position="519"/>
    </location>
</feature>
<feature type="transmembrane region" description="Helical" evidence="9">
    <location>
        <begin position="586"/>
        <end position="616"/>
    </location>
</feature>
<keyword evidence="7" id="KW-0333">Golgi apparatus</keyword>